<gene>
    <name evidence="1" type="ORF">PENTCL1PPCAC_23828</name>
</gene>
<dbReference type="Proteomes" id="UP001432027">
    <property type="component" value="Unassembled WGS sequence"/>
</dbReference>
<keyword evidence="2" id="KW-1185">Reference proteome</keyword>
<feature type="non-terminal residue" evidence="1">
    <location>
        <position position="150"/>
    </location>
</feature>
<accession>A0AAV5U466</accession>
<evidence type="ECO:0000313" key="1">
    <source>
        <dbReference type="EMBL" id="GMT01654.1"/>
    </source>
</evidence>
<proteinExistence type="predicted"/>
<reference evidence="1" key="1">
    <citation type="submission" date="2023-10" db="EMBL/GenBank/DDBJ databases">
        <title>Genome assembly of Pristionchus species.</title>
        <authorList>
            <person name="Yoshida K."/>
            <person name="Sommer R.J."/>
        </authorList>
    </citation>
    <scope>NUCLEOTIDE SEQUENCE</scope>
    <source>
        <strain evidence="1">RS0144</strain>
    </source>
</reference>
<feature type="non-terminal residue" evidence="1">
    <location>
        <position position="1"/>
    </location>
</feature>
<organism evidence="1 2">
    <name type="scientific">Pristionchus entomophagus</name>
    <dbReference type="NCBI Taxonomy" id="358040"/>
    <lineage>
        <taxon>Eukaryota</taxon>
        <taxon>Metazoa</taxon>
        <taxon>Ecdysozoa</taxon>
        <taxon>Nematoda</taxon>
        <taxon>Chromadorea</taxon>
        <taxon>Rhabditida</taxon>
        <taxon>Rhabditina</taxon>
        <taxon>Diplogasteromorpha</taxon>
        <taxon>Diplogasteroidea</taxon>
        <taxon>Neodiplogasteridae</taxon>
        <taxon>Pristionchus</taxon>
    </lineage>
</organism>
<dbReference type="AlphaFoldDB" id="A0AAV5U466"/>
<dbReference type="EMBL" id="BTSX01000005">
    <property type="protein sequence ID" value="GMT01654.1"/>
    <property type="molecule type" value="Genomic_DNA"/>
</dbReference>
<comment type="caution">
    <text evidence="1">The sequence shown here is derived from an EMBL/GenBank/DDBJ whole genome shotgun (WGS) entry which is preliminary data.</text>
</comment>
<protein>
    <submittedName>
        <fullName evidence="1">Uncharacterized protein</fullName>
    </submittedName>
</protein>
<name>A0AAV5U466_9BILA</name>
<sequence length="150" mass="17354">HYSIRRTPFHGRSESLDSEGRLHRFLVQEPLESLIVHVQPLQFLHELPLPPQFVVIFELLIDALLHLDEVASTLERANHAVGVFLSRDDDENGAYGRIQLSSLQPRIQILHQNLHRTLYGLLEERQEVIHLGDMLAFFISENRRNQLPGL</sequence>
<evidence type="ECO:0000313" key="2">
    <source>
        <dbReference type="Proteomes" id="UP001432027"/>
    </source>
</evidence>